<reference evidence="3" key="1">
    <citation type="journal article" date="2019" name="Int. J. Syst. Evol. Microbiol.">
        <title>The Global Catalogue of Microorganisms (GCM) 10K type strain sequencing project: providing services to taxonomists for standard genome sequencing and annotation.</title>
        <authorList>
            <consortium name="The Broad Institute Genomics Platform"/>
            <consortium name="The Broad Institute Genome Sequencing Center for Infectious Disease"/>
            <person name="Wu L."/>
            <person name="Ma J."/>
        </authorList>
    </citation>
    <scope>NUCLEOTIDE SEQUENCE [LARGE SCALE GENOMIC DNA]</scope>
    <source>
        <strain evidence="3">JCM 16578</strain>
    </source>
</reference>
<gene>
    <name evidence="2" type="ORF">GCM10022207_88610</name>
</gene>
<evidence type="ECO:0000256" key="1">
    <source>
        <dbReference type="SAM" id="MobiDB-lite"/>
    </source>
</evidence>
<sequence>MRPPRSPRTNERGTRAGAHDCASTPAALAKYRFCDGIPTRTAANDRPVRGRPAGIAASRLLRKAVETEHPAVVADPTG</sequence>
<dbReference type="RefSeq" id="WP_345554391.1">
    <property type="nucleotide sequence ID" value="NZ_BAAAZA010000060.1"/>
</dbReference>
<evidence type="ECO:0000313" key="3">
    <source>
        <dbReference type="Proteomes" id="UP001501563"/>
    </source>
</evidence>
<dbReference type="Proteomes" id="UP001501563">
    <property type="component" value="Unassembled WGS sequence"/>
</dbReference>
<name>A0ABP7LSX9_9ACTN</name>
<organism evidence="2 3">
    <name type="scientific">Streptomyces lannensis</name>
    <dbReference type="NCBI Taxonomy" id="766498"/>
    <lineage>
        <taxon>Bacteria</taxon>
        <taxon>Bacillati</taxon>
        <taxon>Actinomycetota</taxon>
        <taxon>Actinomycetes</taxon>
        <taxon>Kitasatosporales</taxon>
        <taxon>Streptomycetaceae</taxon>
        <taxon>Streptomyces</taxon>
    </lineage>
</organism>
<feature type="compositionally biased region" description="Basic and acidic residues" evidence="1">
    <location>
        <begin position="8"/>
        <end position="18"/>
    </location>
</feature>
<keyword evidence="3" id="KW-1185">Reference proteome</keyword>
<feature type="region of interest" description="Disordered" evidence="1">
    <location>
        <begin position="1"/>
        <end position="21"/>
    </location>
</feature>
<protein>
    <submittedName>
        <fullName evidence="2">Uncharacterized protein</fullName>
    </submittedName>
</protein>
<accession>A0ABP7LSX9</accession>
<proteinExistence type="predicted"/>
<comment type="caution">
    <text evidence="2">The sequence shown here is derived from an EMBL/GenBank/DDBJ whole genome shotgun (WGS) entry which is preliminary data.</text>
</comment>
<dbReference type="EMBL" id="BAAAZA010000060">
    <property type="protein sequence ID" value="GAA3905535.1"/>
    <property type="molecule type" value="Genomic_DNA"/>
</dbReference>
<evidence type="ECO:0000313" key="2">
    <source>
        <dbReference type="EMBL" id="GAA3905535.1"/>
    </source>
</evidence>